<evidence type="ECO:0000313" key="9">
    <source>
        <dbReference type="EMBL" id="QRG70345.1"/>
    </source>
</evidence>
<comment type="similarity">
    <text evidence="2 7">Belongs to the MIP/aquaporin (TC 1.A.8) family.</text>
</comment>
<evidence type="ECO:0000256" key="4">
    <source>
        <dbReference type="ARBA" id="ARBA00022692"/>
    </source>
</evidence>
<feature type="transmembrane region" description="Helical" evidence="8">
    <location>
        <begin position="126"/>
        <end position="151"/>
    </location>
</feature>
<dbReference type="Pfam" id="PF00230">
    <property type="entry name" value="MIP"/>
    <property type="match status" value="1"/>
</dbReference>
<feature type="transmembrane region" description="Helical" evidence="8">
    <location>
        <begin position="163"/>
        <end position="184"/>
    </location>
</feature>
<keyword evidence="3 7" id="KW-0813">Transport</keyword>
<comment type="subcellular location">
    <subcellularLocation>
        <location evidence="1">Membrane</location>
        <topology evidence="1">Multi-pass membrane protein</topology>
    </subcellularLocation>
</comment>
<keyword evidence="4 7" id="KW-0812">Transmembrane</keyword>
<evidence type="ECO:0000313" key="10">
    <source>
        <dbReference type="Proteomes" id="UP000596248"/>
    </source>
</evidence>
<evidence type="ECO:0000256" key="1">
    <source>
        <dbReference type="ARBA" id="ARBA00004141"/>
    </source>
</evidence>
<dbReference type="PANTHER" id="PTHR43829">
    <property type="entry name" value="AQUAPORIN OR AQUAGLYCEROPORIN RELATED"/>
    <property type="match status" value="1"/>
</dbReference>
<evidence type="ECO:0000256" key="5">
    <source>
        <dbReference type="ARBA" id="ARBA00022989"/>
    </source>
</evidence>
<feature type="transmembrane region" description="Helical" evidence="8">
    <location>
        <begin position="242"/>
        <end position="260"/>
    </location>
</feature>
<feature type="transmembrane region" description="Helical" evidence="8">
    <location>
        <begin position="210"/>
        <end position="230"/>
    </location>
</feature>
<dbReference type="PANTHER" id="PTHR43829:SF9">
    <property type="entry name" value="AQUAPORIN-9"/>
    <property type="match status" value="1"/>
</dbReference>
<dbReference type="CDD" id="cd00333">
    <property type="entry name" value="MIP"/>
    <property type="match status" value="1"/>
</dbReference>
<reference evidence="9 10" key="1">
    <citation type="submission" date="2021-01" db="EMBL/GenBank/DDBJ databases">
        <title>Identification of strong promoters based on the transcriptome of Brevibacillus choshinensis.</title>
        <authorList>
            <person name="Yao D."/>
            <person name="Zhang K."/>
            <person name="Wu J."/>
        </authorList>
    </citation>
    <scope>NUCLEOTIDE SEQUENCE [LARGE SCALE GENOMIC DNA]</scope>
    <source>
        <strain evidence="9 10">HPD31-SP3</strain>
    </source>
</reference>
<feature type="transmembrane region" description="Helical" evidence="8">
    <location>
        <begin position="6"/>
        <end position="24"/>
    </location>
</feature>
<dbReference type="PROSITE" id="PS00221">
    <property type="entry name" value="MIP"/>
    <property type="match status" value="1"/>
</dbReference>
<keyword evidence="6 8" id="KW-0472">Membrane</keyword>
<evidence type="ECO:0000256" key="3">
    <source>
        <dbReference type="ARBA" id="ARBA00022448"/>
    </source>
</evidence>
<dbReference type="Proteomes" id="UP000596248">
    <property type="component" value="Chromosome"/>
</dbReference>
<keyword evidence="5 8" id="KW-1133">Transmembrane helix</keyword>
<evidence type="ECO:0000256" key="2">
    <source>
        <dbReference type="ARBA" id="ARBA00006175"/>
    </source>
</evidence>
<dbReference type="EMBL" id="CP069127">
    <property type="protein sequence ID" value="QRG70345.1"/>
    <property type="molecule type" value="Genomic_DNA"/>
</dbReference>
<organism evidence="9 10">
    <name type="scientific">Brevibacillus choshinensis</name>
    <dbReference type="NCBI Taxonomy" id="54911"/>
    <lineage>
        <taxon>Bacteria</taxon>
        <taxon>Bacillati</taxon>
        <taxon>Bacillota</taxon>
        <taxon>Bacilli</taxon>
        <taxon>Bacillales</taxon>
        <taxon>Paenibacillaceae</taxon>
        <taxon>Brevibacillus</taxon>
    </lineage>
</organism>
<keyword evidence="10" id="KW-1185">Reference proteome</keyword>
<evidence type="ECO:0000256" key="8">
    <source>
        <dbReference type="SAM" id="Phobius"/>
    </source>
</evidence>
<gene>
    <name evidence="9" type="ORF">JNE38_15260</name>
</gene>
<feature type="transmembrane region" description="Helical" evidence="8">
    <location>
        <begin position="36"/>
        <end position="55"/>
    </location>
</feature>
<dbReference type="InterPro" id="IPR050363">
    <property type="entry name" value="MIP/Aquaporin"/>
</dbReference>
<dbReference type="InterPro" id="IPR000425">
    <property type="entry name" value="MIP"/>
</dbReference>
<dbReference type="InterPro" id="IPR023271">
    <property type="entry name" value="Aquaporin-like"/>
</dbReference>
<evidence type="ECO:0000256" key="7">
    <source>
        <dbReference type="RuleBase" id="RU000477"/>
    </source>
</evidence>
<dbReference type="Gene3D" id="1.20.1080.10">
    <property type="entry name" value="Glycerol uptake facilitator protein"/>
    <property type="match status" value="1"/>
</dbReference>
<feature type="transmembrane region" description="Helical" evidence="8">
    <location>
        <begin position="86"/>
        <end position="106"/>
    </location>
</feature>
<protein>
    <submittedName>
        <fullName evidence="9">Aquaporin family protein</fullName>
    </submittedName>
</protein>
<accession>A0ABX7FX19</accession>
<dbReference type="SUPFAM" id="SSF81338">
    <property type="entry name" value="Aquaporin-like"/>
    <property type="match status" value="1"/>
</dbReference>
<proteinExistence type="inferred from homology"/>
<dbReference type="NCBIfam" id="TIGR00861">
    <property type="entry name" value="MIP"/>
    <property type="match status" value="1"/>
</dbReference>
<dbReference type="PRINTS" id="PR00783">
    <property type="entry name" value="MINTRINSICP"/>
</dbReference>
<evidence type="ECO:0000256" key="6">
    <source>
        <dbReference type="ARBA" id="ARBA00023136"/>
    </source>
</evidence>
<sequence>MSVYVAEMVGTMILIILGAGVCAGQNLKKAYSQNGGWIVITMGWGLGVACGAYAVGSISGAHLNPALTIALACIGQFPWEHVPGYIASQVMGAFMGATFVWLFYYPHWRATDDAGAKLGVFSTGPAIPHTVANLFSEILGTFFLVLGLLTIGANKFAEGINPFVVGFLIVAIGLSLGGTTGYAINPARDLGPRLAHALLPIHGKGDSDWGYAWIPVVGPILGAICGAFFYKWTFTDHSYTGVIGLIVFLVIGIVIGKWSSSTESGKAAPSSHAVQR</sequence>
<name>A0ABX7FX19_BRECH</name>
<dbReference type="RefSeq" id="WP_203357318.1">
    <property type="nucleotide sequence ID" value="NZ_CP069127.1"/>
</dbReference>
<dbReference type="InterPro" id="IPR022357">
    <property type="entry name" value="MIP_CS"/>
</dbReference>